<feature type="compositionally biased region" description="Polar residues" evidence="1">
    <location>
        <begin position="387"/>
        <end position="403"/>
    </location>
</feature>
<accession>A0A067RII2</accession>
<feature type="compositionally biased region" description="Polar residues" evidence="1">
    <location>
        <begin position="356"/>
        <end position="368"/>
    </location>
</feature>
<proteinExistence type="predicted"/>
<dbReference type="FunCoup" id="A0A067RII2">
    <property type="interactions" value="737"/>
</dbReference>
<dbReference type="Proteomes" id="UP000027135">
    <property type="component" value="Unassembled WGS sequence"/>
</dbReference>
<organism evidence="4 5">
    <name type="scientific">Zootermopsis nevadensis</name>
    <name type="common">Dampwood termite</name>
    <dbReference type="NCBI Taxonomy" id="136037"/>
    <lineage>
        <taxon>Eukaryota</taxon>
        <taxon>Metazoa</taxon>
        <taxon>Ecdysozoa</taxon>
        <taxon>Arthropoda</taxon>
        <taxon>Hexapoda</taxon>
        <taxon>Insecta</taxon>
        <taxon>Pterygota</taxon>
        <taxon>Neoptera</taxon>
        <taxon>Polyneoptera</taxon>
        <taxon>Dictyoptera</taxon>
        <taxon>Blattodea</taxon>
        <taxon>Blattoidea</taxon>
        <taxon>Termitoidae</taxon>
        <taxon>Termopsidae</taxon>
        <taxon>Zootermopsis</taxon>
    </lineage>
</organism>
<gene>
    <name evidence="4" type="ORF">L798_05040</name>
</gene>
<feature type="compositionally biased region" description="Low complexity" evidence="1">
    <location>
        <begin position="189"/>
        <end position="201"/>
    </location>
</feature>
<reference evidence="4 5" key="1">
    <citation type="journal article" date="2014" name="Nat. Commun.">
        <title>Molecular traces of alternative social organization in a termite genome.</title>
        <authorList>
            <person name="Terrapon N."/>
            <person name="Li C."/>
            <person name="Robertson H.M."/>
            <person name="Ji L."/>
            <person name="Meng X."/>
            <person name="Booth W."/>
            <person name="Chen Z."/>
            <person name="Childers C.P."/>
            <person name="Glastad K.M."/>
            <person name="Gokhale K."/>
            <person name="Gowin J."/>
            <person name="Gronenberg W."/>
            <person name="Hermansen R.A."/>
            <person name="Hu H."/>
            <person name="Hunt B.G."/>
            <person name="Huylmans A.K."/>
            <person name="Khalil S.M."/>
            <person name="Mitchell R.D."/>
            <person name="Munoz-Torres M.C."/>
            <person name="Mustard J.A."/>
            <person name="Pan H."/>
            <person name="Reese J.T."/>
            <person name="Scharf M.E."/>
            <person name="Sun F."/>
            <person name="Vogel H."/>
            <person name="Xiao J."/>
            <person name="Yang W."/>
            <person name="Yang Z."/>
            <person name="Yang Z."/>
            <person name="Zhou J."/>
            <person name="Zhu J."/>
            <person name="Brent C.S."/>
            <person name="Elsik C.G."/>
            <person name="Goodisman M.A."/>
            <person name="Liberles D.A."/>
            <person name="Roe R.M."/>
            <person name="Vargo E.L."/>
            <person name="Vilcinskas A."/>
            <person name="Wang J."/>
            <person name="Bornberg-Bauer E."/>
            <person name="Korb J."/>
            <person name="Zhang G."/>
            <person name="Liebig J."/>
        </authorList>
    </citation>
    <scope>NUCLEOTIDE SEQUENCE [LARGE SCALE GENOMIC DNA]</scope>
    <source>
        <tissue evidence="4">Whole organism</tissue>
    </source>
</reference>
<feature type="region of interest" description="Disordered" evidence="1">
    <location>
        <begin position="747"/>
        <end position="778"/>
    </location>
</feature>
<feature type="domain" description="Centrosomal protein CEP104 Zn finger" evidence="3">
    <location>
        <begin position="783"/>
        <end position="894"/>
    </location>
</feature>
<evidence type="ECO:0000313" key="5">
    <source>
        <dbReference type="Proteomes" id="UP000027135"/>
    </source>
</evidence>
<feature type="compositionally biased region" description="Polar residues" evidence="1">
    <location>
        <begin position="176"/>
        <end position="187"/>
    </location>
</feature>
<feature type="domain" description="Centrosomal protein CEP104 N-terminal" evidence="2">
    <location>
        <begin position="33"/>
        <end position="155"/>
    </location>
</feature>
<dbReference type="Gene3D" id="2.60.120.260">
    <property type="entry name" value="Galactose-binding domain-like"/>
    <property type="match status" value="1"/>
</dbReference>
<dbReference type="Pfam" id="PF21040">
    <property type="entry name" value="CEP104-like_TOG"/>
    <property type="match status" value="1"/>
</dbReference>
<dbReference type="InterPro" id="IPR008979">
    <property type="entry name" value="Galactose-bd-like_sf"/>
</dbReference>
<dbReference type="InterPro" id="IPR048738">
    <property type="entry name" value="CEP104_Znf"/>
</dbReference>
<name>A0A067RII2_ZOONE</name>
<evidence type="ECO:0008006" key="6">
    <source>
        <dbReference type="Google" id="ProtNLM"/>
    </source>
</evidence>
<feature type="region of interest" description="Disordered" evidence="1">
    <location>
        <begin position="322"/>
        <end position="432"/>
    </location>
</feature>
<feature type="compositionally biased region" description="Polar residues" evidence="1">
    <location>
        <begin position="924"/>
        <end position="935"/>
    </location>
</feature>
<evidence type="ECO:0000256" key="1">
    <source>
        <dbReference type="SAM" id="MobiDB-lite"/>
    </source>
</evidence>
<sequence>MPHRIGFTVVFASGEDELYRASELNAHGPTVVGWQSARECAYPQELILQLHSTAIVQKIQVLAHQYLIPEKLELWAGSNMDDTDVQFSTKTAQFEYLGFITLSDNQTTGFTSRELKSVTVPSCVARYLKLRLYANHPNSLNAYKQVGLIAINVLGQYTDSPSMSSLASSKLEKPLSEQNNNGTGHEATSSHSSNNGNNNALLLVNNPKYTSPYDDLAFEMYVDQEVARIIRTMEAKKQQAVICERFEFARKLKLAMEDLRNAGEKLSKYELEKRHAIQLEDYERAKLKKAQMDEYRHTVYRFLEVDDLLEINGPLEKNDECLEISMPGGKRPELPPPPRLLQVPGGLPGREGGVPPSQSTPAMHQSPVSPLHLHSRPKSPTLPPSQHPKTSPTTSPTNLQSHGYQPPPNNLRGSQRRHKASGGTGTPARTSFEAYEERTIPALRHCHTNTHREYQLDGTPETPTRSRLTEREKKQATLPIAVYGIDLVEKFYSKQYSDKEEGLRLLKEELRALVSGDSNLYQQHNSPNKTARAAIFLLHRALRDKVYAVYSLAAEAIRLFFIEFVPTRVTPAEVARSVDRLLPELLSKSGDPTPRIHNMAVHTILSMADCREVRDLHLIPVHLSRPLTSSTHPRLALSRLEMVEQLVLNHGISTEKQSGLTCRVLSEFGSSGLHHPAEAVRKVAERILTLVYRVNPRLVRKQLPPDDDITRRNLLYRQLFHEFDRIDIQRKKEILERNKQAAVAAAAGSVGEGSGGQGSSSSSASAITSPSDTSQQDAPDDKMCIFCLSRADSFTEEGLNIHYWRSCPMLMRCTHCKQVVEIASLSQHLLEECEMRDSYRKCERCTEAVPYERFDQHKSDSSCNSAESESTANHCPLCHCNIPPYEDGWRHHLIGLPCPNHPRKKHLKNRSKSPSTDLKDLPAAQSTSLAHKSPY</sequence>
<dbReference type="InterPro" id="IPR011989">
    <property type="entry name" value="ARM-like"/>
</dbReference>
<feature type="region of interest" description="Disordered" evidence="1">
    <location>
        <begin position="449"/>
        <end position="472"/>
    </location>
</feature>
<dbReference type="OrthoDB" id="66599at2759"/>
<dbReference type="SUPFAM" id="SSF49785">
    <property type="entry name" value="Galactose-binding domain-like"/>
    <property type="match status" value="1"/>
</dbReference>
<evidence type="ECO:0000259" key="3">
    <source>
        <dbReference type="Pfam" id="PF21039"/>
    </source>
</evidence>
<dbReference type="Pfam" id="PF21038">
    <property type="entry name" value="CEP104_N"/>
    <property type="match status" value="1"/>
</dbReference>
<dbReference type="InterPro" id="IPR048739">
    <property type="entry name" value="CEP104_N"/>
</dbReference>
<protein>
    <recommendedName>
        <fullName evidence="6">Centrosomal protein of 104 kDa</fullName>
    </recommendedName>
</protein>
<feature type="compositionally biased region" description="Polar residues" evidence="1">
    <location>
        <begin position="767"/>
        <end position="777"/>
    </location>
</feature>
<dbReference type="AlphaFoldDB" id="A0A067RII2"/>
<dbReference type="GO" id="GO:0005929">
    <property type="term" value="C:cilium"/>
    <property type="evidence" value="ECO:0007669"/>
    <property type="project" value="TreeGrafter"/>
</dbReference>
<dbReference type="STRING" id="136037.A0A067RII2"/>
<feature type="region of interest" description="Disordered" evidence="1">
    <location>
        <begin position="165"/>
        <end position="201"/>
    </location>
</feature>
<dbReference type="PANTHER" id="PTHR13371">
    <property type="entry name" value="GLYCINE-, GLUTAMATE-, THIENYLCYCLOHEXYLPIPERIDINE-BINDING PROTEIN"/>
    <property type="match status" value="1"/>
</dbReference>
<dbReference type="Pfam" id="PF21039">
    <property type="entry name" value="CEP104_ZnF"/>
    <property type="match status" value="1"/>
</dbReference>
<evidence type="ECO:0000313" key="4">
    <source>
        <dbReference type="EMBL" id="KDR20255.1"/>
    </source>
</evidence>
<dbReference type="InParanoid" id="A0A067RII2"/>
<dbReference type="Gene3D" id="1.25.10.10">
    <property type="entry name" value="Leucine-rich Repeat Variant"/>
    <property type="match status" value="1"/>
</dbReference>
<dbReference type="eggNOG" id="KOG4825">
    <property type="taxonomic scope" value="Eukaryota"/>
</dbReference>
<dbReference type="PANTHER" id="PTHR13371:SF0">
    <property type="entry name" value="CENTROSOMAL PROTEIN OF 104 KDA"/>
    <property type="match status" value="1"/>
</dbReference>
<dbReference type="EMBL" id="KK852611">
    <property type="protein sequence ID" value="KDR20255.1"/>
    <property type="molecule type" value="Genomic_DNA"/>
</dbReference>
<evidence type="ECO:0000259" key="2">
    <source>
        <dbReference type="Pfam" id="PF21038"/>
    </source>
</evidence>
<feature type="region of interest" description="Disordered" evidence="1">
    <location>
        <begin position="904"/>
        <end position="935"/>
    </location>
</feature>
<dbReference type="InterPro" id="IPR052607">
    <property type="entry name" value="CEP104-like"/>
</dbReference>
<keyword evidence="5" id="KW-1185">Reference proteome</keyword>
<dbReference type="OMA" id="VQGNDYN"/>